<reference evidence="1 2" key="1">
    <citation type="submission" date="2018-08" db="EMBL/GenBank/DDBJ databases">
        <title>Genome and evolution of the arbuscular mycorrhizal fungus Diversispora epigaea (formerly Glomus versiforme) and its bacterial endosymbionts.</title>
        <authorList>
            <person name="Sun X."/>
            <person name="Fei Z."/>
            <person name="Harrison M."/>
        </authorList>
    </citation>
    <scope>NUCLEOTIDE SEQUENCE [LARGE SCALE GENOMIC DNA]</scope>
    <source>
        <strain evidence="1 2">IT104</strain>
    </source>
</reference>
<protein>
    <submittedName>
        <fullName evidence="1">Uncharacterized protein</fullName>
    </submittedName>
</protein>
<dbReference type="AlphaFoldDB" id="A0A397IR43"/>
<name>A0A397IR43_9GLOM</name>
<sequence length="122" mass="14552">MPLPIYEIEEAHAIMLPNINRHLFGYTSYSIELLNIFVGSAPNNDEEIFELCEMYSDNIELTKSKYFNKKTNQIFYEEYLDIVSNKLIFRRIHDYKNNINSFTLVLLEAWYTNKDIINVITR</sequence>
<evidence type="ECO:0000313" key="2">
    <source>
        <dbReference type="Proteomes" id="UP000266861"/>
    </source>
</evidence>
<accession>A0A397IR43</accession>
<dbReference type="EMBL" id="PQFF01000188">
    <property type="protein sequence ID" value="RHZ76226.1"/>
    <property type="molecule type" value="Genomic_DNA"/>
</dbReference>
<organism evidence="1 2">
    <name type="scientific">Diversispora epigaea</name>
    <dbReference type="NCBI Taxonomy" id="1348612"/>
    <lineage>
        <taxon>Eukaryota</taxon>
        <taxon>Fungi</taxon>
        <taxon>Fungi incertae sedis</taxon>
        <taxon>Mucoromycota</taxon>
        <taxon>Glomeromycotina</taxon>
        <taxon>Glomeromycetes</taxon>
        <taxon>Diversisporales</taxon>
        <taxon>Diversisporaceae</taxon>
        <taxon>Diversispora</taxon>
    </lineage>
</organism>
<gene>
    <name evidence="1" type="ORF">Glove_200g17</name>
</gene>
<dbReference type="OrthoDB" id="10644023at2759"/>
<proteinExistence type="predicted"/>
<dbReference type="Proteomes" id="UP000266861">
    <property type="component" value="Unassembled WGS sequence"/>
</dbReference>
<keyword evidence="2" id="KW-1185">Reference proteome</keyword>
<comment type="caution">
    <text evidence="1">The sequence shown here is derived from an EMBL/GenBank/DDBJ whole genome shotgun (WGS) entry which is preliminary data.</text>
</comment>
<evidence type="ECO:0000313" key="1">
    <source>
        <dbReference type="EMBL" id="RHZ76226.1"/>
    </source>
</evidence>